<evidence type="ECO:0000256" key="7">
    <source>
        <dbReference type="ARBA" id="ARBA00039022"/>
    </source>
</evidence>
<dbReference type="GO" id="GO:0016757">
    <property type="term" value="F:glycosyltransferase activity"/>
    <property type="evidence" value="ECO:0007669"/>
    <property type="project" value="UniProtKB-KW"/>
</dbReference>
<keyword evidence="6" id="KW-0460">Magnesium</keyword>
<dbReference type="InterPro" id="IPR050256">
    <property type="entry name" value="Glycosyltransferase_2"/>
</dbReference>
<evidence type="ECO:0000256" key="9">
    <source>
        <dbReference type="ARBA" id="ARBA00048689"/>
    </source>
</evidence>
<dbReference type="AlphaFoldDB" id="A0A345NSV8"/>
<evidence type="ECO:0000256" key="2">
    <source>
        <dbReference type="ARBA" id="ARBA00001946"/>
    </source>
</evidence>
<keyword evidence="5 13" id="KW-0808">Transferase</keyword>
<evidence type="ECO:0000256" key="5">
    <source>
        <dbReference type="ARBA" id="ARBA00022679"/>
    </source>
</evidence>
<evidence type="ECO:0000256" key="10">
    <source>
        <dbReference type="ARBA" id="ARBA00048997"/>
    </source>
</evidence>
<comment type="cofactor">
    <cofactor evidence="1">
        <name>Mn(2+)</name>
        <dbReference type="ChEBI" id="CHEBI:29035"/>
    </cofactor>
</comment>
<dbReference type="SUPFAM" id="SSF53448">
    <property type="entry name" value="Nucleotide-diphospho-sugar transferases"/>
    <property type="match status" value="1"/>
</dbReference>
<accession>A0A345NSV8</accession>
<dbReference type="InterPro" id="IPR029044">
    <property type="entry name" value="Nucleotide-diphossugar_trans"/>
</dbReference>
<dbReference type="PANTHER" id="PTHR48090">
    <property type="entry name" value="UNDECAPRENYL-PHOSPHATE 4-DEOXY-4-FORMAMIDO-L-ARABINOSE TRANSFERASE-RELATED"/>
    <property type="match status" value="1"/>
</dbReference>
<proteinExistence type="inferred from homology"/>
<dbReference type="Gene3D" id="3.90.550.10">
    <property type="entry name" value="Spore Coat Polysaccharide Biosynthesis Protein SpsA, Chain A"/>
    <property type="match status" value="1"/>
</dbReference>
<evidence type="ECO:0000259" key="12">
    <source>
        <dbReference type="Pfam" id="PF00535"/>
    </source>
</evidence>
<evidence type="ECO:0000256" key="3">
    <source>
        <dbReference type="ARBA" id="ARBA00006739"/>
    </source>
</evidence>
<gene>
    <name evidence="13" type="ORF">DV701_13440</name>
</gene>
<dbReference type="EC" id="2.4.1.266" evidence="7"/>
<comment type="similarity">
    <text evidence="3">Belongs to the glycosyltransferase 2 family.</text>
</comment>
<dbReference type="OrthoDB" id="9810303at2"/>
<evidence type="ECO:0000256" key="8">
    <source>
        <dbReference type="ARBA" id="ARBA00040894"/>
    </source>
</evidence>
<evidence type="ECO:0000313" key="13">
    <source>
        <dbReference type="EMBL" id="AXH98116.1"/>
    </source>
</evidence>
<dbReference type="Proteomes" id="UP000253790">
    <property type="component" value="Chromosome"/>
</dbReference>
<evidence type="ECO:0000256" key="4">
    <source>
        <dbReference type="ARBA" id="ARBA00022676"/>
    </source>
</evidence>
<feature type="region of interest" description="Disordered" evidence="11">
    <location>
        <begin position="263"/>
        <end position="282"/>
    </location>
</feature>
<dbReference type="Pfam" id="PF00535">
    <property type="entry name" value="Glycos_transf_2"/>
    <property type="match status" value="1"/>
</dbReference>
<keyword evidence="14" id="KW-1185">Reference proteome</keyword>
<keyword evidence="4" id="KW-0328">Glycosyltransferase</keyword>
<sequence length="282" mass="28804">MPHPSPPRVVAVVPARDEEARIGSTVTALHGLAQVAHVVVVDDGSADQTAAVAEWAGRVEVVRHERNHGKAAAMTTGAARAAELAPGAAVLFVDADLEASAGNLGPVVDAVLTGSADMAIAVLPPQHSPGGGFGLVVRTAREGIARLTGWTPTQPLSGQRCLTRAALDAAMPLAAGWGVEVGLTVDVLRGGGRVVEVPCELHHRVTGRDLASQLHRARQLAGVTRALAERSGVPRAAAGHARTAGRVVRSGAARAAAAGRRASSGRLGGAVRRRTGGTWHEL</sequence>
<name>A0A345NSV8_9MICO</name>
<dbReference type="KEGG" id="orn:DV701_13440"/>
<comment type="catalytic activity">
    <reaction evidence="10">
        <text>an NDP-alpha-D-glucose + (2R)-3-phosphoglycerate = (2R)-2-O-(alpha-D-glucopyranosyl)-3-phospho-glycerate + a ribonucleoside 5'-diphosphate + H(+)</text>
        <dbReference type="Rhea" id="RHEA:47244"/>
        <dbReference type="ChEBI" id="CHEBI:15378"/>
        <dbReference type="ChEBI" id="CHEBI:57930"/>
        <dbReference type="ChEBI" id="CHEBI:58272"/>
        <dbReference type="ChEBI" id="CHEBI:62600"/>
        <dbReference type="ChEBI" id="CHEBI:76533"/>
        <dbReference type="EC" id="2.4.1.266"/>
    </reaction>
    <physiologicalReaction direction="left-to-right" evidence="10">
        <dbReference type="Rhea" id="RHEA:47245"/>
    </physiologicalReaction>
</comment>
<feature type="domain" description="Glycosyltransferase 2-like" evidence="12">
    <location>
        <begin position="12"/>
        <end position="124"/>
    </location>
</feature>
<protein>
    <recommendedName>
        <fullName evidence="8">Glucosyl-3-phosphoglycerate synthase</fullName>
        <ecNumber evidence="7">2.4.1.266</ecNumber>
    </recommendedName>
</protein>
<evidence type="ECO:0000256" key="11">
    <source>
        <dbReference type="SAM" id="MobiDB-lite"/>
    </source>
</evidence>
<dbReference type="PANTHER" id="PTHR48090:SF10">
    <property type="entry name" value="GLUCOSYL-3-PHOSPHOGLYCERATE SYNTHASE"/>
    <property type="match status" value="1"/>
</dbReference>
<evidence type="ECO:0000256" key="1">
    <source>
        <dbReference type="ARBA" id="ARBA00001936"/>
    </source>
</evidence>
<dbReference type="InterPro" id="IPR001173">
    <property type="entry name" value="Glyco_trans_2-like"/>
</dbReference>
<organism evidence="13 14">
    <name type="scientific">Ornithinimicrobium avium</name>
    <dbReference type="NCBI Taxonomy" id="2283195"/>
    <lineage>
        <taxon>Bacteria</taxon>
        <taxon>Bacillati</taxon>
        <taxon>Actinomycetota</taxon>
        <taxon>Actinomycetes</taxon>
        <taxon>Micrococcales</taxon>
        <taxon>Ornithinimicrobiaceae</taxon>
        <taxon>Ornithinimicrobium</taxon>
    </lineage>
</organism>
<dbReference type="CDD" id="cd04179">
    <property type="entry name" value="DPM_DPG-synthase_like"/>
    <property type="match status" value="1"/>
</dbReference>
<evidence type="ECO:0000313" key="14">
    <source>
        <dbReference type="Proteomes" id="UP000253790"/>
    </source>
</evidence>
<comment type="cofactor">
    <cofactor evidence="2">
        <name>Mg(2+)</name>
        <dbReference type="ChEBI" id="CHEBI:18420"/>
    </cofactor>
</comment>
<comment type="catalytic activity">
    <reaction evidence="9">
        <text>(2R)-3-phosphoglycerate + UDP-alpha-D-glucose = (2R)-2-O-(alpha-D-glucopyranosyl)-3-phospho-glycerate + UDP + H(+)</text>
        <dbReference type="Rhea" id="RHEA:31319"/>
        <dbReference type="ChEBI" id="CHEBI:15378"/>
        <dbReference type="ChEBI" id="CHEBI:58223"/>
        <dbReference type="ChEBI" id="CHEBI:58272"/>
        <dbReference type="ChEBI" id="CHEBI:58885"/>
        <dbReference type="ChEBI" id="CHEBI:62600"/>
        <dbReference type="EC" id="2.4.1.266"/>
    </reaction>
    <physiologicalReaction direction="left-to-right" evidence="9">
        <dbReference type="Rhea" id="RHEA:31320"/>
    </physiologicalReaction>
</comment>
<reference evidence="13 14" key="1">
    <citation type="submission" date="2018-07" db="EMBL/GenBank/DDBJ databases">
        <title>Complete genome sequencing of Ornithinimicrobium sp. AMA3305.</title>
        <authorList>
            <person name="Bae J.-W."/>
        </authorList>
    </citation>
    <scope>NUCLEOTIDE SEQUENCE [LARGE SCALE GENOMIC DNA]</scope>
    <source>
        <strain evidence="13 14">AMA3305</strain>
    </source>
</reference>
<dbReference type="EMBL" id="CP031229">
    <property type="protein sequence ID" value="AXH98116.1"/>
    <property type="molecule type" value="Genomic_DNA"/>
</dbReference>
<evidence type="ECO:0000256" key="6">
    <source>
        <dbReference type="ARBA" id="ARBA00022842"/>
    </source>
</evidence>